<dbReference type="Pfam" id="PF12146">
    <property type="entry name" value="Hydrolase_4"/>
    <property type="match status" value="1"/>
</dbReference>
<dbReference type="InterPro" id="IPR029058">
    <property type="entry name" value="AB_hydrolase_fold"/>
</dbReference>
<evidence type="ECO:0000259" key="2">
    <source>
        <dbReference type="Pfam" id="PF12146"/>
    </source>
</evidence>
<dbReference type="GO" id="GO:0052689">
    <property type="term" value="F:carboxylic ester hydrolase activity"/>
    <property type="evidence" value="ECO:0007669"/>
    <property type="project" value="InterPro"/>
</dbReference>
<dbReference type="PATRIC" id="fig|1302272.5.peg.1852"/>
<comment type="caution">
    <text evidence="3">The sequence shown here is derived from an EMBL/GenBank/DDBJ whole genome shotgun (WGS) entry which is preliminary data.</text>
</comment>
<dbReference type="PANTHER" id="PTHR11614">
    <property type="entry name" value="PHOSPHOLIPASE-RELATED"/>
    <property type="match status" value="1"/>
</dbReference>
<dbReference type="EMBL" id="AZCX01000004">
    <property type="protein sequence ID" value="KRK48097.1"/>
    <property type="molecule type" value="Genomic_DNA"/>
</dbReference>
<organism evidence="3 4">
    <name type="scientific">Secundilactobacillus kimchicus JCM 15530</name>
    <dbReference type="NCBI Taxonomy" id="1302272"/>
    <lineage>
        <taxon>Bacteria</taxon>
        <taxon>Bacillati</taxon>
        <taxon>Bacillota</taxon>
        <taxon>Bacilli</taxon>
        <taxon>Lactobacillales</taxon>
        <taxon>Lactobacillaceae</taxon>
        <taxon>Secundilactobacillus</taxon>
    </lineage>
</organism>
<reference evidence="3 4" key="1">
    <citation type="journal article" date="2015" name="Genome Announc.">
        <title>Expanding the biotechnology potential of lactobacilli through comparative genomics of 213 strains and associated genera.</title>
        <authorList>
            <person name="Sun Z."/>
            <person name="Harris H.M."/>
            <person name="McCann A."/>
            <person name="Guo C."/>
            <person name="Argimon S."/>
            <person name="Zhang W."/>
            <person name="Yang X."/>
            <person name="Jeffery I.B."/>
            <person name="Cooney J.C."/>
            <person name="Kagawa T.F."/>
            <person name="Liu W."/>
            <person name="Song Y."/>
            <person name="Salvetti E."/>
            <person name="Wrobel A."/>
            <person name="Rasinkangas P."/>
            <person name="Parkhill J."/>
            <person name="Rea M.C."/>
            <person name="O'Sullivan O."/>
            <person name="Ritari J."/>
            <person name="Douillard F.P."/>
            <person name="Paul Ross R."/>
            <person name="Yang R."/>
            <person name="Briner A.E."/>
            <person name="Felis G.E."/>
            <person name="de Vos W.M."/>
            <person name="Barrangou R."/>
            <person name="Klaenhammer T.R."/>
            <person name="Caufield P.W."/>
            <person name="Cui Y."/>
            <person name="Zhang H."/>
            <person name="O'Toole P.W."/>
        </authorList>
    </citation>
    <scope>NUCLEOTIDE SEQUENCE [LARGE SCALE GENOMIC DNA]</scope>
    <source>
        <strain evidence="3 4">JCM 15530</strain>
    </source>
</reference>
<dbReference type="OrthoDB" id="9800213at2"/>
<dbReference type="InterPro" id="IPR012354">
    <property type="entry name" value="Esterase_lipase"/>
</dbReference>
<proteinExistence type="predicted"/>
<feature type="domain" description="Serine aminopeptidase S33" evidence="2">
    <location>
        <begin position="16"/>
        <end position="138"/>
    </location>
</feature>
<dbReference type="Proteomes" id="UP000050911">
    <property type="component" value="Unassembled WGS sequence"/>
</dbReference>
<dbReference type="InterPro" id="IPR022742">
    <property type="entry name" value="Hydrolase_4"/>
</dbReference>
<evidence type="ECO:0000313" key="3">
    <source>
        <dbReference type="EMBL" id="KRK48097.1"/>
    </source>
</evidence>
<feature type="active site" description="Nucleophile" evidence="1">
    <location>
        <position position="94"/>
    </location>
</feature>
<protein>
    <submittedName>
        <fullName evidence="3">Esterase lipase</fullName>
    </submittedName>
</protein>
<dbReference type="RefSeq" id="WP_054660653.1">
    <property type="nucleotide sequence ID" value="NZ_AZCX01000004.1"/>
</dbReference>
<keyword evidence="4" id="KW-1185">Reference proteome</keyword>
<dbReference type="InterPro" id="IPR051044">
    <property type="entry name" value="MAG_DAG_Lipase"/>
</dbReference>
<evidence type="ECO:0000256" key="1">
    <source>
        <dbReference type="PIRSR" id="PIRSR017388-1"/>
    </source>
</evidence>
<evidence type="ECO:0000313" key="4">
    <source>
        <dbReference type="Proteomes" id="UP000050911"/>
    </source>
</evidence>
<gene>
    <name evidence="3" type="ORF">FC96_GL001828</name>
</gene>
<dbReference type="SUPFAM" id="SSF53474">
    <property type="entry name" value="alpha/beta-Hydrolases"/>
    <property type="match status" value="1"/>
</dbReference>
<dbReference type="AlphaFoldDB" id="A0A0R1HX22"/>
<dbReference type="STRING" id="1302272.FC96_GL001828"/>
<feature type="active site" description="Charge relay system" evidence="1">
    <location>
        <position position="194"/>
    </location>
</feature>
<feature type="active site" description="Charge relay system" evidence="1">
    <location>
        <position position="224"/>
    </location>
</feature>
<accession>A0A0R1HX22</accession>
<dbReference type="PIRSF" id="PIRSF017388">
    <property type="entry name" value="Esterase_lipase"/>
    <property type="match status" value="1"/>
</dbReference>
<name>A0A0R1HX22_9LACO</name>
<dbReference type="Gene3D" id="3.40.50.1820">
    <property type="entry name" value="alpha/beta hydrolase"/>
    <property type="match status" value="1"/>
</dbReference>
<sequence>MIRRPEPFLFEAGPHAVILLHAYAGSSNDVRLLGRNLQKLGYTVYAPMFTGHATGEPKDILTKGSPERWWEDTQAAIAHLRERGYAQISIFGLSLGGVFATRALEVDPQLLGGGTFSSPVVAKRANNLIPEFLRLAKLTYKAEKVSDTEITANLSWINQRVLSQIEAIRDYSTVVAQELDQVQTPFFIAQGGDDDLIDAQDANLLRERLFGRSVSFHYYEGAGHVITVNSAKKQLEADLATFLPTLYH</sequence>